<dbReference type="Proteomes" id="UP001150879">
    <property type="component" value="Unassembled WGS sequence"/>
</dbReference>
<sequence length="158" mass="18414">MSLFYVGTIILAQPYWATEIYANFAYFNNINPTIYEKIRPWEALFRDPWWIYTTCNLFWVIKTHYNFGILELIREFPRFGLMLVSMCLSIVFIALDVISVTGALSSAMPLGINPFWKLCFMFKCLCDTIILDDFKTALDKLRVKWLARQGINEAPTLG</sequence>
<evidence type="ECO:0000313" key="3">
    <source>
        <dbReference type="Proteomes" id="UP001150879"/>
    </source>
</evidence>
<feature type="transmembrane region" description="Helical" evidence="1">
    <location>
        <begin position="49"/>
        <end position="67"/>
    </location>
</feature>
<proteinExistence type="predicted"/>
<organism evidence="2 3">
    <name type="scientific">Penicillium cf. griseofulvum</name>
    <dbReference type="NCBI Taxonomy" id="2972120"/>
    <lineage>
        <taxon>Eukaryota</taxon>
        <taxon>Fungi</taxon>
        <taxon>Dikarya</taxon>
        <taxon>Ascomycota</taxon>
        <taxon>Pezizomycotina</taxon>
        <taxon>Eurotiomycetes</taxon>
        <taxon>Eurotiomycetidae</taxon>
        <taxon>Eurotiales</taxon>
        <taxon>Aspergillaceae</taxon>
        <taxon>Penicillium</taxon>
    </lineage>
</organism>
<dbReference type="PANTHER" id="PTHR42029:SF2">
    <property type="entry name" value="WAX SYNTHASE DOMAIN-CONTAINING PROTEIN"/>
    <property type="match status" value="1"/>
</dbReference>
<dbReference type="PANTHER" id="PTHR42029">
    <property type="entry name" value="AN04G07800"/>
    <property type="match status" value="1"/>
</dbReference>
<evidence type="ECO:0000256" key="1">
    <source>
        <dbReference type="SAM" id="Phobius"/>
    </source>
</evidence>
<keyword evidence="3" id="KW-1185">Reference proteome</keyword>
<protein>
    <submittedName>
        <fullName evidence="2">Uncharacterized protein</fullName>
    </submittedName>
</protein>
<comment type="caution">
    <text evidence="2">The sequence shown here is derived from an EMBL/GenBank/DDBJ whole genome shotgun (WGS) entry which is preliminary data.</text>
</comment>
<gene>
    <name evidence="2" type="ORF">N7472_000230</name>
</gene>
<keyword evidence="1" id="KW-1133">Transmembrane helix</keyword>
<name>A0A9W9MYW5_9EURO</name>
<keyword evidence="1" id="KW-0812">Transmembrane</keyword>
<keyword evidence="1" id="KW-0472">Membrane</keyword>
<dbReference type="AlphaFoldDB" id="A0A9W9MYW5"/>
<dbReference type="EMBL" id="JAPQKP010000001">
    <property type="protein sequence ID" value="KAJ5210091.1"/>
    <property type="molecule type" value="Genomic_DNA"/>
</dbReference>
<feature type="transmembrane region" description="Helical" evidence="1">
    <location>
        <begin position="79"/>
        <end position="103"/>
    </location>
</feature>
<dbReference type="OrthoDB" id="5420247at2759"/>
<evidence type="ECO:0000313" key="2">
    <source>
        <dbReference type="EMBL" id="KAJ5210091.1"/>
    </source>
</evidence>
<accession>A0A9W9MYW5</accession>
<reference evidence="2" key="2">
    <citation type="journal article" date="2023" name="IMA Fungus">
        <title>Comparative genomic study of the Penicillium genus elucidates a diverse pangenome and 15 lateral gene transfer events.</title>
        <authorList>
            <person name="Petersen C."/>
            <person name="Sorensen T."/>
            <person name="Nielsen M.R."/>
            <person name="Sondergaard T.E."/>
            <person name="Sorensen J.L."/>
            <person name="Fitzpatrick D.A."/>
            <person name="Frisvad J.C."/>
            <person name="Nielsen K.L."/>
        </authorList>
    </citation>
    <scope>NUCLEOTIDE SEQUENCE</scope>
    <source>
        <strain evidence="2">IBT 16849</strain>
    </source>
</reference>
<reference evidence="2" key="1">
    <citation type="submission" date="2022-11" db="EMBL/GenBank/DDBJ databases">
        <authorList>
            <person name="Petersen C."/>
        </authorList>
    </citation>
    <scope>NUCLEOTIDE SEQUENCE</scope>
    <source>
        <strain evidence="2">IBT 16849</strain>
    </source>
</reference>